<feature type="compositionally biased region" description="Basic and acidic residues" evidence="1">
    <location>
        <begin position="74"/>
        <end position="94"/>
    </location>
</feature>
<dbReference type="Proteomes" id="UP000821853">
    <property type="component" value="Chromosome 10"/>
</dbReference>
<feature type="region of interest" description="Disordered" evidence="1">
    <location>
        <begin position="135"/>
        <end position="155"/>
    </location>
</feature>
<accession>A0A9J6FCW1</accession>
<dbReference type="EMBL" id="JABSTR010000002">
    <property type="protein sequence ID" value="KAH9364062.1"/>
    <property type="molecule type" value="Genomic_DNA"/>
</dbReference>
<reference evidence="2 3" key="1">
    <citation type="journal article" date="2020" name="Cell">
        <title>Large-Scale Comparative Analyses of Tick Genomes Elucidate Their Genetic Diversity and Vector Capacities.</title>
        <authorList>
            <consortium name="Tick Genome and Microbiome Consortium (TIGMIC)"/>
            <person name="Jia N."/>
            <person name="Wang J."/>
            <person name="Shi W."/>
            <person name="Du L."/>
            <person name="Sun Y."/>
            <person name="Zhan W."/>
            <person name="Jiang J.F."/>
            <person name="Wang Q."/>
            <person name="Zhang B."/>
            <person name="Ji P."/>
            <person name="Bell-Sakyi L."/>
            <person name="Cui X.M."/>
            <person name="Yuan T.T."/>
            <person name="Jiang B.G."/>
            <person name="Yang W.F."/>
            <person name="Lam T.T."/>
            <person name="Chang Q.C."/>
            <person name="Ding S.J."/>
            <person name="Wang X.J."/>
            <person name="Zhu J.G."/>
            <person name="Ruan X.D."/>
            <person name="Zhao L."/>
            <person name="Wei J.T."/>
            <person name="Ye R.Z."/>
            <person name="Que T.C."/>
            <person name="Du C.H."/>
            <person name="Zhou Y.H."/>
            <person name="Cheng J.X."/>
            <person name="Dai P.F."/>
            <person name="Guo W.B."/>
            <person name="Han X.H."/>
            <person name="Huang E.J."/>
            <person name="Li L.F."/>
            <person name="Wei W."/>
            <person name="Gao Y.C."/>
            <person name="Liu J.Z."/>
            <person name="Shao H.Z."/>
            <person name="Wang X."/>
            <person name="Wang C.C."/>
            <person name="Yang T.C."/>
            <person name="Huo Q.B."/>
            <person name="Li W."/>
            <person name="Chen H.Y."/>
            <person name="Chen S.E."/>
            <person name="Zhou L.G."/>
            <person name="Ni X.B."/>
            <person name="Tian J.H."/>
            <person name="Sheng Y."/>
            <person name="Liu T."/>
            <person name="Pan Y.S."/>
            <person name="Xia L.Y."/>
            <person name="Li J."/>
            <person name="Zhao F."/>
            <person name="Cao W.C."/>
        </authorList>
    </citation>
    <scope>NUCLEOTIDE SEQUENCE [LARGE SCALE GENOMIC DNA]</scope>
    <source>
        <strain evidence="2">HaeL-2018</strain>
    </source>
</reference>
<feature type="compositionally biased region" description="Basic residues" evidence="1">
    <location>
        <begin position="135"/>
        <end position="144"/>
    </location>
</feature>
<organism evidence="2 3">
    <name type="scientific">Haemaphysalis longicornis</name>
    <name type="common">Bush tick</name>
    <dbReference type="NCBI Taxonomy" id="44386"/>
    <lineage>
        <taxon>Eukaryota</taxon>
        <taxon>Metazoa</taxon>
        <taxon>Ecdysozoa</taxon>
        <taxon>Arthropoda</taxon>
        <taxon>Chelicerata</taxon>
        <taxon>Arachnida</taxon>
        <taxon>Acari</taxon>
        <taxon>Parasitiformes</taxon>
        <taxon>Ixodida</taxon>
        <taxon>Ixodoidea</taxon>
        <taxon>Ixodidae</taxon>
        <taxon>Haemaphysalinae</taxon>
        <taxon>Haemaphysalis</taxon>
    </lineage>
</organism>
<gene>
    <name evidence="2" type="ORF">HPB48_022952</name>
</gene>
<keyword evidence="3" id="KW-1185">Reference proteome</keyword>
<feature type="region of interest" description="Disordered" evidence="1">
    <location>
        <begin position="44"/>
        <end position="119"/>
    </location>
</feature>
<proteinExistence type="predicted"/>
<comment type="caution">
    <text evidence="2">The sequence shown here is derived from an EMBL/GenBank/DDBJ whole genome shotgun (WGS) entry which is preliminary data.</text>
</comment>
<evidence type="ECO:0000256" key="1">
    <source>
        <dbReference type="SAM" id="MobiDB-lite"/>
    </source>
</evidence>
<dbReference type="AlphaFoldDB" id="A0A9J6FCW1"/>
<feature type="compositionally biased region" description="Polar residues" evidence="1">
    <location>
        <begin position="102"/>
        <end position="117"/>
    </location>
</feature>
<evidence type="ECO:0000313" key="2">
    <source>
        <dbReference type="EMBL" id="KAH9364062.1"/>
    </source>
</evidence>
<dbReference type="VEuPathDB" id="VectorBase:HLOH_041745"/>
<evidence type="ECO:0000313" key="3">
    <source>
        <dbReference type="Proteomes" id="UP000821853"/>
    </source>
</evidence>
<feature type="compositionally biased region" description="Basic and acidic residues" evidence="1">
    <location>
        <begin position="145"/>
        <end position="155"/>
    </location>
</feature>
<name>A0A9J6FCW1_HAELO</name>
<protein>
    <submittedName>
        <fullName evidence="2">Uncharacterized protein</fullName>
    </submittedName>
</protein>
<sequence>MTKRHSPNRVCLENYREDDEGQTGTFMPTISHLLDLRSAVSLRTPTIGGRVKPNANQGRGRCESPPHRPAGGPDKVRDAGERRQFEMANSDKRKFPVVAPPHQNNATGQPAKDSSNVADDDDYVVGWIQALSRREKQRLKKDKKAKQTLERTIRH</sequence>